<name>A0ABU2K0K4_9ACTN</name>
<protein>
    <recommendedName>
        <fullName evidence="5">Serine/threonine protein kinase</fullName>
    </recommendedName>
</protein>
<evidence type="ECO:0000256" key="2">
    <source>
        <dbReference type="SAM" id="Phobius"/>
    </source>
</evidence>
<dbReference type="Proteomes" id="UP001183410">
    <property type="component" value="Unassembled WGS sequence"/>
</dbReference>
<dbReference type="RefSeq" id="WP_311670790.1">
    <property type="nucleotide sequence ID" value="NZ_JAVREO010000032.1"/>
</dbReference>
<dbReference type="EMBL" id="JAVREO010000032">
    <property type="protein sequence ID" value="MDT0270725.1"/>
    <property type="molecule type" value="Genomic_DNA"/>
</dbReference>
<accession>A0ABU2K0K4</accession>
<keyword evidence="2" id="KW-1133">Transmembrane helix</keyword>
<evidence type="ECO:0000313" key="4">
    <source>
        <dbReference type="Proteomes" id="UP001183410"/>
    </source>
</evidence>
<feature type="transmembrane region" description="Helical" evidence="2">
    <location>
        <begin position="46"/>
        <end position="65"/>
    </location>
</feature>
<evidence type="ECO:0000256" key="1">
    <source>
        <dbReference type="SAM" id="MobiDB-lite"/>
    </source>
</evidence>
<feature type="compositionally biased region" description="Low complexity" evidence="1">
    <location>
        <begin position="23"/>
        <end position="33"/>
    </location>
</feature>
<feature type="region of interest" description="Disordered" evidence="1">
    <location>
        <begin position="1"/>
        <end position="40"/>
    </location>
</feature>
<reference evidence="4" key="1">
    <citation type="submission" date="2023-07" db="EMBL/GenBank/DDBJ databases">
        <title>30 novel species of actinomycetes from the DSMZ collection.</title>
        <authorList>
            <person name="Nouioui I."/>
        </authorList>
    </citation>
    <scope>NUCLEOTIDE SEQUENCE [LARGE SCALE GENOMIC DNA]</scope>
    <source>
        <strain evidence="4">DSM 44915</strain>
    </source>
</reference>
<sequence length="108" mass="11230">MRVPRQPAYYRLTEPAGRLADEPGAGPAADPRGAAGGAGRRRWPRWVALLVATAVLFTAAFGWTARRSVPPAAPGPAGTERVVPTAPAESPPDVPNLEPGNGSWNANP</sequence>
<evidence type="ECO:0008006" key="5">
    <source>
        <dbReference type="Google" id="ProtNLM"/>
    </source>
</evidence>
<proteinExistence type="predicted"/>
<comment type="caution">
    <text evidence="3">The sequence shown here is derived from an EMBL/GenBank/DDBJ whole genome shotgun (WGS) entry which is preliminary data.</text>
</comment>
<organism evidence="3 4">
    <name type="scientific">Streptomyces chisholmiae</name>
    <dbReference type="NCBI Taxonomy" id="3075540"/>
    <lineage>
        <taxon>Bacteria</taxon>
        <taxon>Bacillati</taxon>
        <taxon>Actinomycetota</taxon>
        <taxon>Actinomycetes</taxon>
        <taxon>Kitasatosporales</taxon>
        <taxon>Streptomycetaceae</taxon>
        <taxon>Streptomyces</taxon>
    </lineage>
</organism>
<keyword evidence="2" id="KW-0812">Transmembrane</keyword>
<gene>
    <name evidence="3" type="ORF">RM844_31090</name>
</gene>
<keyword evidence="2" id="KW-0472">Membrane</keyword>
<evidence type="ECO:0000313" key="3">
    <source>
        <dbReference type="EMBL" id="MDT0270725.1"/>
    </source>
</evidence>
<feature type="region of interest" description="Disordered" evidence="1">
    <location>
        <begin position="66"/>
        <end position="108"/>
    </location>
</feature>
<keyword evidence="4" id="KW-1185">Reference proteome</keyword>